<dbReference type="AlphaFoldDB" id="A0A246JGK7"/>
<evidence type="ECO:0008006" key="3">
    <source>
        <dbReference type="Google" id="ProtNLM"/>
    </source>
</evidence>
<name>A0A246JGK7_9SPHN</name>
<organism evidence="1 2">
    <name type="scientific">Sphingopyxis witflariensis</name>
    <dbReference type="NCBI Taxonomy" id="173675"/>
    <lineage>
        <taxon>Bacteria</taxon>
        <taxon>Pseudomonadati</taxon>
        <taxon>Pseudomonadota</taxon>
        <taxon>Alphaproteobacteria</taxon>
        <taxon>Sphingomonadales</taxon>
        <taxon>Sphingomonadaceae</taxon>
        <taxon>Sphingopyxis</taxon>
    </lineage>
</organism>
<comment type="caution">
    <text evidence="1">The sequence shown here is derived from an EMBL/GenBank/DDBJ whole genome shotgun (WGS) entry which is preliminary data.</text>
</comment>
<accession>A0A246JGK7</accession>
<dbReference type="RefSeq" id="WP_088474258.1">
    <property type="nucleotide sequence ID" value="NZ_NISJ01000014.1"/>
</dbReference>
<dbReference type="EMBL" id="NISJ01000014">
    <property type="protein sequence ID" value="OWQ91786.1"/>
    <property type="molecule type" value="Genomic_DNA"/>
</dbReference>
<evidence type="ECO:0000313" key="2">
    <source>
        <dbReference type="Proteomes" id="UP000197097"/>
    </source>
</evidence>
<evidence type="ECO:0000313" key="1">
    <source>
        <dbReference type="EMBL" id="OWQ91786.1"/>
    </source>
</evidence>
<keyword evidence="2" id="KW-1185">Reference proteome</keyword>
<sequence length="270" mass="29836">MTVGNSDARILPVPPAPFALIVGSVVRRASADELEQAIRHMGLQPERIDRDGRAQALPTFRLRFGTLSWIAGPADESALDQIDPTRPSTSLLAASLPRDWRDGRHCWMFVPEDADARGAATGPSAEGRDYLKAMLLLIDLFNASHFFWMPARLWSDAPQFRASVAEMLTSGMPPVLHLVAFRRHDSDEGEAVGTRGLMWFAGQELEAGMPPGWTVAEMIKRLARLALDMMLHGRFSDNRALQGLAPGETIRLTAVGGDRRTVRVEFGRQR</sequence>
<proteinExistence type="predicted"/>
<gene>
    <name evidence="1" type="ORF">CDQ91_18835</name>
</gene>
<dbReference type="OrthoDB" id="7445548at2"/>
<reference evidence="1 2" key="1">
    <citation type="journal article" date="2002" name="Int. J. Syst. Evol. Microbiol.">
        <title>Sphingopyxis witflariensis sp. nov., isolated from activated sludge.</title>
        <authorList>
            <person name="Kampfer P."/>
            <person name="Witzenberger R."/>
            <person name="Denner E.B."/>
            <person name="Busse H.J."/>
            <person name="Neef A."/>
        </authorList>
    </citation>
    <scope>NUCLEOTIDE SEQUENCE [LARGE SCALE GENOMIC DNA]</scope>
    <source>
        <strain evidence="1 2">DSM 14551</strain>
    </source>
</reference>
<dbReference type="Proteomes" id="UP000197097">
    <property type="component" value="Unassembled WGS sequence"/>
</dbReference>
<protein>
    <recommendedName>
        <fullName evidence="3">DUF4261 domain-containing protein</fullName>
    </recommendedName>
</protein>